<name>A0ABP1E4G8_9APHY</name>
<gene>
    <name evidence="1" type="ORF">GFSPODELE1_LOCUS9772</name>
</gene>
<evidence type="ECO:0000313" key="2">
    <source>
        <dbReference type="Proteomes" id="UP001497453"/>
    </source>
</evidence>
<accession>A0ABP1E4G8</accession>
<keyword evidence="2" id="KW-1185">Reference proteome</keyword>
<proteinExistence type="predicted"/>
<dbReference type="EMBL" id="OZ037951">
    <property type="protein sequence ID" value="CAL1714442.1"/>
    <property type="molecule type" value="Genomic_DNA"/>
</dbReference>
<protein>
    <submittedName>
        <fullName evidence="1">Uncharacterized protein</fullName>
    </submittedName>
</protein>
<organism evidence="1 2">
    <name type="scientific">Somion occarium</name>
    <dbReference type="NCBI Taxonomy" id="3059160"/>
    <lineage>
        <taxon>Eukaryota</taxon>
        <taxon>Fungi</taxon>
        <taxon>Dikarya</taxon>
        <taxon>Basidiomycota</taxon>
        <taxon>Agaricomycotina</taxon>
        <taxon>Agaricomycetes</taxon>
        <taxon>Polyporales</taxon>
        <taxon>Cerrenaceae</taxon>
        <taxon>Somion</taxon>
    </lineage>
</organism>
<dbReference type="Proteomes" id="UP001497453">
    <property type="component" value="Chromosome 8"/>
</dbReference>
<reference evidence="2" key="1">
    <citation type="submission" date="2024-04" db="EMBL/GenBank/DDBJ databases">
        <authorList>
            <person name="Shaw F."/>
            <person name="Minotto A."/>
        </authorList>
    </citation>
    <scope>NUCLEOTIDE SEQUENCE [LARGE SCALE GENOMIC DNA]</scope>
</reference>
<evidence type="ECO:0000313" key="1">
    <source>
        <dbReference type="EMBL" id="CAL1714442.1"/>
    </source>
</evidence>
<sequence length="193" mass="21165">MHWKAVTMCLTYKGVATTVDVKEIAIGTDRFVAHWCTFVQPEEGGSGATNMDEQGGGKERYYMHIGSTIQDKEEGKGRRNVHFICMAIRWGEGSLFDGFQDLGRVVFKQVADPAAMTTYWSLHWSTKYRPICLPDARGGSSVILDTALKLDGLRVISGCAICITTGSTVSASNLPEDSRQHRQCSTGVVLLQA</sequence>